<feature type="non-terminal residue" evidence="3">
    <location>
        <position position="1"/>
    </location>
</feature>
<dbReference type="EMBL" id="CAXKWB010015794">
    <property type="protein sequence ID" value="CAL4114464.1"/>
    <property type="molecule type" value="Genomic_DNA"/>
</dbReference>
<evidence type="ECO:0000313" key="4">
    <source>
        <dbReference type="Proteomes" id="UP001497623"/>
    </source>
</evidence>
<dbReference type="InterPro" id="IPR013320">
    <property type="entry name" value="ConA-like_dom_sf"/>
</dbReference>
<evidence type="ECO:0008006" key="5">
    <source>
        <dbReference type="Google" id="ProtNLM"/>
    </source>
</evidence>
<feature type="disulfide bond" evidence="2">
    <location>
        <begin position="352"/>
        <end position="370"/>
    </location>
</feature>
<feature type="non-terminal residue" evidence="3">
    <location>
        <position position="377"/>
    </location>
</feature>
<name>A0AAV2R447_MEGNR</name>
<dbReference type="Pfam" id="PF00057">
    <property type="entry name" value="Ldl_recept_a"/>
    <property type="match status" value="1"/>
</dbReference>
<proteinExistence type="predicted"/>
<keyword evidence="1 2" id="KW-1015">Disulfide bond</keyword>
<sequence>RQSNGDLLEFFSYYAPNFHLKAALRYMHLQVITQDVRFTFDSPLAPKNWNHICFSYNHENQKVRSYIAGHVSKAKKDYNWWNHELKHNKSHLCLGNGGKGANKVSQDGWMAGFYVIPKVIVKPTMRPGSCETHSHAGSIIDLHSSWHKSKGAKIINFTMARVCEDMYVLIVIQKNAFYKEHEQMCSSINGHLMKDGELYSKSDSETLDTCVADGEYLAWSGYLKTKGRPEKYLCPSILRNGTFTHKRSCTSQLSCSACIISRSYRFKMYGAIEGFDREFFLQPMPGKNWVLNGTSWTSAIVSTENGWRLQSNFHDIEWYLNKSMPTGRNIWHYEGKEKLLTVTACNNQEFCCNDGECINRQNRCDGVIHCSDQSDEV</sequence>
<dbReference type="SUPFAM" id="SSF49899">
    <property type="entry name" value="Concanavalin A-like lectins/glucanases"/>
    <property type="match status" value="1"/>
</dbReference>
<dbReference type="InterPro" id="IPR002172">
    <property type="entry name" value="LDrepeatLR_classA_rpt"/>
</dbReference>
<dbReference type="PROSITE" id="PS50068">
    <property type="entry name" value="LDLRA_2"/>
    <property type="match status" value="1"/>
</dbReference>
<evidence type="ECO:0000256" key="2">
    <source>
        <dbReference type="PROSITE-ProRule" id="PRU00124"/>
    </source>
</evidence>
<keyword evidence="4" id="KW-1185">Reference proteome</keyword>
<feature type="disulfide bond" evidence="2">
    <location>
        <begin position="345"/>
        <end position="357"/>
    </location>
</feature>
<dbReference type="CDD" id="cd00112">
    <property type="entry name" value="LDLa"/>
    <property type="match status" value="1"/>
</dbReference>
<dbReference type="Gene3D" id="4.10.400.10">
    <property type="entry name" value="Low-density Lipoprotein Receptor"/>
    <property type="match status" value="1"/>
</dbReference>
<organism evidence="3 4">
    <name type="scientific">Meganyctiphanes norvegica</name>
    <name type="common">Northern krill</name>
    <name type="synonym">Thysanopoda norvegica</name>
    <dbReference type="NCBI Taxonomy" id="48144"/>
    <lineage>
        <taxon>Eukaryota</taxon>
        <taxon>Metazoa</taxon>
        <taxon>Ecdysozoa</taxon>
        <taxon>Arthropoda</taxon>
        <taxon>Crustacea</taxon>
        <taxon>Multicrustacea</taxon>
        <taxon>Malacostraca</taxon>
        <taxon>Eumalacostraca</taxon>
        <taxon>Eucarida</taxon>
        <taxon>Euphausiacea</taxon>
        <taxon>Euphausiidae</taxon>
        <taxon>Meganyctiphanes</taxon>
    </lineage>
</organism>
<gene>
    <name evidence="3" type="ORF">MNOR_LOCUS20432</name>
</gene>
<evidence type="ECO:0000313" key="3">
    <source>
        <dbReference type="EMBL" id="CAL4114464.1"/>
    </source>
</evidence>
<dbReference type="Proteomes" id="UP001497623">
    <property type="component" value="Unassembled WGS sequence"/>
</dbReference>
<dbReference type="SUPFAM" id="SSF57424">
    <property type="entry name" value="LDL receptor-like module"/>
    <property type="match status" value="1"/>
</dbReference>
<comment type="caution">
    <text evidence="2">Lacks conserved residue(s) required for the propagation of feature annotation.</text>
</comment>
<dbReference type="InterPro" id="IPR036055">
    <property type="entry name" value="LDL_receptor-like_sf"/>
</dbReference>
<reference evidence="3 4" key="1">
    <citation type="submission" date="2024-05" db="EMBL/GenBank/DDBJ databases">
        <authorList>
            <person name="Wallberg A."/>
        </authorList>
    </citation>
    <scope>NUCLEOTIDE SEQUENCE [LARGE SCALE GENOMIC DNA]</scope>
</reference>
<dbReference type="AlphaFoldDB" id="A0AAV2R447"/>
<protein>
    <recommendedName>
        <fullName evidence="5">C-type lectin domain-containing protein</fullName>
    </recommendedName>
</protein>
<evidence type="ECO:0000256" key="1">
    <source>
        <dbReference type="ARBA" id="ARBA00023157"/>
    </source>
</evidence>
<accession>A0AAV2R447</accession>
<dbReference type="SMART" id="SM00192">
    <property type="entry name" value="LDLa"/>
    <property type="match status" value="1"/>
</dbReference>
<comment type="caution">
    <text evidence="3">The sequence shown here is derived from an EMBL/GenBank/DDBJ whole genome shotgun (WGS) entry which is preliminary data.</text>
</comment>